<dbReference type="InterPro" id="IPR003958">
    <property type="entry name" value="CBFA_NFYB_domain"/>
</dbReference>
<proteinExistence type="predicted"/>
<dbReference type="PANTHER" id="PTHR10252">
    <property type="entry name" value="HISTONE-LIKE TRANSCRIPTION FACTOR CCAAT-RELATED"/>
    <property type="match status" value="1"/>
</dbReference>
<dbReference type="InterPro" id="IPR050568">
    <property type="entry name" value="Transcr_DNA_Rep_Reg"/>
</dbReference>
<dbReference type="GO" id="GO:0016251">
    <property type="term" value="F:RNA polymerase II general transcription initiation factor activity"/>
    <property type="evidence" value="ECO:0007669"/>
    <property type="project" value="TreeGrafter"/>
</dbReference>
<dbReference type="EMBL" id="LN483332">
    <property type="protein sequence ID" value="CED85153.1"/>
    <property type="molecule type" value="Genomic_DNA"/>
</dbReference>
<feature type="domain" description="Transcription factor CBF/NF-Y/archaeal histone" evidence="4">
    <location>
        <begin position="8"/>
        <end position="68"/>
    </location>
</feature>
<dbReference type="Gene3D" id="1.10.20.10">
    <property type="entry name" value="Histone, subunit A"/>
    <property type="match status" value="1"/>
</dbReference>
<protein>
    <submittedName>
        <fullName evidence="5">Class 2 transcription repressor NC2, alpha subunit (DRAP1)</fullName>
    </submittedName>
</protein>
<dbReference type="Pfam" id="PF00808">
    <property type="entry name" value="CBFD_NFYB_HMF"/>
    <property type="match status" value="1"/>
</dbReference>
<evidence type="ECO:0000259" key="4">
    <source>
        <dbReference type="Pfam" id="PF00808"/>
    </source>
</evidence>
<feature type="compositionally biased region" description="Acidic residues" evidence="3">
    <location>
        <begin position="122"/>
        <end position="135"/>
    </location>
</feature>
<dbReference type="InterPro" id="IPR009072">
    <property type="entry name" value="Histone-fold"/>
</dbReference>
<evidence type="ECO:0000256" key="2">
    <source>
        <dbReference type="ARBA" id="ARBA00023242"/>
    </source>
</evidence>
<reference evidence="5" key="1">
    <citation type="submission" date="2014-08" db="EMBL/GenBank/DDBJ databases">
        <authorList>
            <person name="Sharma Rahul"/>
            <person name="Thines Marco"/>
        </authorList>
    </citation>
    <scope>NUCLEOTIDE SEQUENCE</scope>
</reference>
<keyword evidence="2" id="KW-0539">Nucleus</keyword>
<dbReference type="GO" id="GO:0017054">
    <property type="term" value="C:negative cofactor 2 complex"/>
    <property type="evidence" value="ECO:0007669"/>
    <property type="project" value="TreeGrafter"/>
</dbReference>
<accession>A0A0F7SY22</accession>
<organism evidence="5">
    <name type="scientific">Phaffia rhodozyma</name>
    <name type="common">Yeast</name>
    <name type="synonym">Xanthophyllomyces dendrorhous</name>
    <dbReference type="NCBI Taxonomy" id="264483"/>
    <lineage>
        <taxon>Eukaryota</taxon>
        <taxon>Fungi</taxon>
        <taxon>Dikarya</taxon>
        <taxon>Basidiomycota</taxon>
        <taxon>Agaricomycotina</taxon>
        <taxon>Tremellomycetes</taxon>
        <taxon>Cystofilobasidiales</taxon>
        <taxon>Mrakiaceae</taxon>
        <taxon>Phaffia</taxon>
    </lineage>
</organism>
<feature type="region of interest" description="Disordered" evidence="3">
    <location>
        <begin position="86"/>
        <end position="135"/>
    </location>
</feature>
<evidence type="ECO:0000313" key="5">
    <source>
        <dbReference type="EMBL" id="CED85153.1"/>
    </source>
</evidence>
<evidence type="ECO:0000256" key="3">
    <source>
        <dbReference type="SAM" id="MobiDB-lite"/>
    </source>
</evidence>
<sequence length="135" mass="14657">MKKTKQTKFPVARIKKIMQTDEDVGKVAMATPVLVSKALELFMASLVSAASEEASKTKGKKLMPYHLKRTIMNSPMFDFLVDTASTVPDPVESSGGPDQKTGRGGKKSKKQTEAARAMASSEEGEGEDEEDEESE</sequence>
<comment type="subcellular location">
    <subcellularLocation>
        <location evidence="1">Nucleus</location>
    </subcellularLocation>
</comment>
<dbReference type="AlphaFoldDB" id="A0A0F7SY22"/>
<dbReference type="GO" id="GO:0046982">
    <property type="term" value="F:protein heterodimerization activity"/>
    <property type="evidence" value="ECO:0007669"/>
    <property type="project" value="InterPro"/>
</dbReference>
<name>A0A0F7SY22_PHARH</name>
<dbReference type="CDD" id="cd22906">
    <property type="entry name" value="HFD_DRAP1"/>
    <property type="match status" value="1"/>
</dbReference>
<dbReference type="PANTHER" id="PTHR10252:SF5">
    <property type="entry name" value="DR1-ASSOCIATED COREPRESSOR"/>
    <property type="match status" value="1"/>
</dbReference>
<evidence type="ECO:0000256" key="1">
    <source>
        <dbReference type="ARBA" id="ARBA00004123"/>
    </source>
</evidence>
<dbReference type="SUPFAM" id="SSF47113">
    <property type="entry name" value="Histone-fold"/>
    <property type="match status" value="1"/>
</dbReference>
<dbReference type="GO" id="GO:0001046">
    <property type="term" value="F:core promoter sequence-specific DNA binding"/>
    <property type="evidence" value="ECO:0007669"/>
    <property type="project" value="TreeGrafter"/>
</dbReference>